<name>M9LQW8_PSEA3</name>
<reference evidence="4" key="1">
    <citation type="journal article" date="2013" name="Genome Announc.">
        <title>Genome sequence of the basidiomycetous yeast Pseudozyma antarctica T-34, a producer of the glycolipid biosurfactants mannosylerythritol lipids.</title>
        <authorList>
            <person name="Morita T."/>
            <person name="Koike H."/>
            <person name="Koyama Y."/>
            <person name="Hagiwara H."/>
            <person name="Ito E."/>
            <person name="Fukuoka T."/>
            <person name="Imura T."/>
            <person name="Machida M."/>
            <person name="Kitamoto D."/>
        </authorList>
    </citation>
    <scope>NUCLEOTIDE SEQUENCE [LARGE SCALE GENOMIC DNA]</scope>
    <source>
        <strain evidence="4">T-34</strain>
    </source>
</reference>
<protein>
    <submittedName>
        <fullName evidence="3">Uncharacterized protein</fullName>
    </submittedName>
</protein>
<feature type="signal peptide" evidence="2">
    <location>
        <begin position="1"/>
        <end position="22"/>
    </location>
</feature>
<evidence type="ECO:0000313" key="3">
    <source>
        <dbReference type="EMBL" id="GAC75111.1"/>
    </source>
</evidence>
<dbReference type="EMBL" id="DF196780">
    <property type="protein sequence ID" value="GAC75111.1"/>
    <property type="molecule type" value="Genomic_DNA"/>
</dbReference>
<gene>
    <name evidence="3" type="ORF">PANT_14c00044</name>
</gene>
<sequence length="174" mass="18605">MMVSAYALLAFIGAAVLPFVAADGDRVTVLQPCGDAEHATAHAIVPDAGCQKISDSGTFSLLALNVDKHTKLGFSNTPDCKLTYTPSYDDLAKLMAGARCNTYVTGSKQASDSDKDAKDSRAQQQDGSPTELNRMHKRRADSIDASKLKQLSAAENQQVPLNYVMLVQPQDTIG</sequence>
<proteinExistence type="predicted"/>
<evidence type="ECO:0000256" key="2">
    <source>
        <dbReference type="SAM" id="SignalP"/>
    </source>
</evidence>
<evidence type="ECO:0000256" key="1">
    <source>
        <dbReference type="SAM" id="MobiDB-lite"/>
    </source>
</evidence>
<feature type="compositionally biased region" description="Basic and acidic residues" evidence="1">
    <location>
        <begin position="111"/>
        <end position="121"/>
    </location>
</feature>
<dbReference type="OrthoDB" id="2556695at2759"/>
<accession>M9LQW8</accession>
<dbReference type="AlphaFoldDB" id="M9LQW8"/>
<evidence type="ECO:0000313" key="4">
    <source>
        <dbReference type="Proteomes" id="UP000011976"/>
    </source>
</evidence>
<dbReference type="Proteomes" id="UP000011976">
    <property type="component" value="Unassembled WGS sequence"/>
</dbReference>
<feature type="chain" id="PRO_5004099882" evidence="2">
    <location>
        <begin position="23"/>
        <end position="174"/>
    </location>
</feature>
<feature type="region of interest" description="Disordered" evidence="1">
    <location>
        <begin position="106"/>
        <end position="142"/>
    </location>
</feature>
<keyword evidence="2" id="KW-0732">Signal</keyword>
<organism evidence="3 4">
    <name type="scientific">Pseudozyma antarctica (strain T-34)</name>
    <name type="common">Yeast</name>
    <name type="synonym">Candida antarctica</name>
    <dbReference type="NCBI Taxonomy" id="1151754"/>
    <lineage>
        <taxon>Eukaryota</taxon>
        <taxon>Fungi</taxon>
        <taxon>Dikarya</taxon>
        <taxon>Basidiomycota</taxon>
        <taxon>Ustilaginomycotina</taxon>
        <taxon>Ustilaginomycetes</taxon>
        <taxon>Ustilaginales</taxon>
        <taxon>Ustilaginaceae</taxon>
        <taxon>Moesziomyces</taxon>
    </lineage>
</organism>